<dbReference type="GO" id="GO:0005975">
    <property type="term" value="P:carbohydrate metabolic process"/>
    <property type="evidence" value="ECO:0007669"/>
    <property type="project" value="TreeGrafter"/>
</dbReference>
<reference evidence="2" key="1">
    <citation type="submission" date="2021-02" db="EMBL/GenBank/DDBJ databases">
        <authorList>
            <person name="Nowell W R."/>
        </authorList>
    </citation>
    <scope>NUCLEOTIDE SEQUENCE</scope>
</reference>
<comment type="caution">
    <text evidence="2">The sequence shown here is derived from an EMBL/GenBank/DDBJ whole genome shotgun (WGS) entry which is preliminary data.</text>
</comment>
<accession>A0A820AZJ5</accession>
<gene>
    <name evidence="2" type="ORF">OTI717_LOCUS38244</name>
</gene>
<feature type="chain" id="PRO_5032983485" evidence="1">
    <location>
        <begin position="18"/>
        <end position="270"/>
    </location>
</feature>
<evidence type="ECO:0000256" key="1">
    <source>
        <dbReference type="SAM" id="SignalP"/>
    </source>
</evidence>
<evidence type="ECO:0000313" key="3">
    <source>
        <dbReference type="Proteomes" id="UP000663823"/>
    </source>
</evidence>
<dbReference type="EMBL" id="CAJOAX010020162">
    <property type="protein sequence ID" value="CAF4193153.1"/>
    <property type="molecule type" value="Genomic_DNA"/>
</dbReference>
<dbReference type="PANTHER" id="PTHR11051">
    <property type="entry name" value="GLYCOSYL HYDROLASE-RELATED"/>
    <property type="match status" value="1"/>
</dbReference>
<keyword evidence="1" id="KW-0732">Signal</keyword>
<feature type="non-terminal residue" evidence="2">
    <location>
        <position position="270"/>
    </location>
</feature>
<feature type="signal peptide" evidence="1">
    <location>
        <begin position="1"/>
        <end position="17"/>
    </location>
</feature>
<organism evidence="2 3">
    <name type="scientific">Rotaria sordida</name>
    <dbReference type="NCBI Taxonomy" id="392033"/>
    <lineage>
        <taxon>Eukaryota</taxon>
        <taxon>Metazoa</taxon>
        <taxon>Spiralia</taxon>
        <taxon>Gnathifera</taxon>
        <taxon>Rotifera</taxon>
        <taxon>Eurotatoria</taxon>
        <taxon>Bdelloidea</taxon>
        <taxon>Philodinida</taxon>
        <taxon>Philodinidae</taxon>
        <taxon>Rotaria</taxon>
    </lineage>
</organism>
<name>A0A820AZJ5_9BILA</name>
<dbReference type="GO" id="GO:0004553">
    <property type="term" value="F:hydrolase activity, hydrolyzing O-glycosyl compounds"/>
    <property type="evidence" value="ECO:0007669"/>
    <property type="project" value="TreeGrafter"/>
</dbReference>
<proteinExistence type="predicted"/>
<dbReference type="PANTHER" id="PTHR11051:SF8">
    <property type="entry name" value="PROTEIN-GLUCOSYLGALACTOSYLHYDROXYLYSINE GLUCOSIDASE"/>
    <property type="match status" value="1"/>
</dbReference>
<dbReference type="AlphaFoldDB" id="A0A820AZJ5"/>
<protein>
    <submittedName>
        <fullName evidence="2">Uncharacterized protein</fullName>
    </submittedName>
</protein>
<sequence length="270" mass="30845">MLFCLFIISSIFIPIQTISIEDSNSTTTFSTDKLPRVGPLLDFRILPYIGNVHIATVVYSDFIYMSGLYNGENGTSHRARIPSTVNWEFIIISKSSLYTLNVSSGIFIETHENHEVRIERRIFASQEYTELLVTHVVLIRKAPKGRKIVVPVKVHEQTTSIDINFTVAARNPQYVLLVGKTREIENNQFQPEGLPVFVYYTPLPHKGLELDHDETNRTYLFVTSIDSNQSIAKQSFDYVTIEQQPDVILSSHISRWNNVWSNGHIEIQGD</sequence>
<dbReference type="Proteomes" id="UP000663823">
    <property type="component" value="Unassembled WGS sequence"/>
</dbReference>
<evidence type="ECO:0000313" key="2">
    <source>
        <dbReference type="EMBL" id="CAF4193153.1"/>
    </source>
</evidence>